<dbReference type="PANTHER" id="PTHR35567">
    <property type="entry name" value="MALATE DEHYDROGENASE (AFU_ORTHOLOGUE AFUA_2G13800)"/>
    <property type="match status" value="1"/>
</dbReference>
<dbReference type="EMBL" id="ML976040">
    <property type="protein sequence ID" value="KAF1942016.1"/>
    <property type="molecule type" value="Genomic_DNA"/>
</dbReference>
<dbReference type="AlphaFoldDB" id="A0A6A5STY0"/>
<feature type="signal peptide" evidence="1">
    <location>
        <begin position="1"/>
        <end position="18"/>
    </location>
</feature>
<feature type="chain" id="PRO_5025667301" description="Malate dehydrogenase" evidence="1">
    <location>
        <begin position="19"/>
        <end position="211"/>
    </location>
</feature>
<dbReference type="OrthoDB" id="1859733at2759"/>
<protein>
    <recommendedName>
        <fullName evidence="4">Malate dehydrogenase</fullName>
    </recommendedName>
</protein>
<keyword evidence="1" id="KW-0732">Signal</keyword>
<dbReference type="InterPro" id="IPR021851">
    <property type="entry name" value="DUF3455"/>
</dbReference>
<evidence type="ECO:0000313" key="3">
    <source>
        <dbReference type="Proteomes" id="UP000800038"/>
    </source>
</evidence>
<reference evidence="2" key="1">
    <citation type="journal article" date="2020" name="Stud. Mycol.">
        <title>101 Dothideomycetes genomes: a test case for predicting lifestyles and emergence of pathogens.</title>
        <authorList>
            <person name="Haridas S."/>
            <person name="Albert R."/>
            <person name="Binder M."/>
            <person name="Bloem J."/>
            <person name="Labutti K."/>
            <person name="Salamov A."/>
            <person name="Andreopoulos B."/>
            <person name="Baker S."/>
            <person name="Barry K."/>
            <person name="Bills G."/>
            <person name="Bluhm B."/>
            <person name="Cannon C."/>
            <person name="Castanera R."/>
            <person name="Culley D."/>
            <person name="Daum C."/>
            <person name="Ezra D."/>
            <person name="Gonzalez J."/>
            <person name="Henrissat B."/>
            <person name="Kuo A."/>
            <person name="Liang C."/>
            <person name="Lipzen A."/>
            <person name="Lutzoni F."/>
            <person name="Magnuson J."/>
            <person name="Mondo S."/>
            <person name="Nolan M."/>
            <person name="Ohm R."/>
            <person name="Pangilinan J."/>
            <person name="Park H.-J."/>
            <person name="Ramirez L."/>
            <person name="Alfaro M."/>
            <person name="Sun H."/>
            <person name="Tritt A."/>
            <person name="Yoshinaga Y."/>
            <person name="Zwiers L.-H."/>
            <person name="Turgeon B."/>
            <person name="Goodwin S."/>
            <person name="Spatafora J."/>
            <person name="Crous P."/>
            <person name="Grigoriev I."/>
        </authorList>
    </citation>
    <scope>NUCLEOTIDE SEQUENCE</scope>
    <source>
        <strain evidence="2">CBS 161.51</strain>
    </source>
</reference>
<dbReference type="Proteomes" id="UP000800038">
    <property type="component" value="Unassembled WGS sequence"/>
</dbReference>
<keyword evidence="3" id="KW-1185">Reference proteome</keyword>
<sequence>MHASLFLTAIALIPFAVAAPRHPSFHSRRDGENTSAPAAPTCDLGNVQQPASVLAPPTGLQLVLVALGKGTQNYTCADPTAAPAAIGALAQLYNASCALAGNPSASTTSLGSIDESASIGEHFFVDNTTPDFDIFGLGNTQLKKVQDASAPKPDSDVKWLRLQAQAQGTTGGVKMIYRLNTVGGVAPATCAGQAAGDVITVDYEAQYWVYA</sequence>
<gene>
    <name evidence="2" type="ORF">EJ02DRAFT_186794</name>
</gene>
<dbReference type="PANTHER" id="PTHR35567:SF11">
    <property type="entry name" value="MALATE DEHYDROGENASE (AFU_ORTHOLOGUE AFUA_2G13800)"/>
    <property type="match status" value="1"/>
</dbReference>
<evidence type="ECO:0008006" key="4">
    <source>
        <dbReference type="Google" id="ProtNLM"/>
    </source>
</evidence>
<evidence type="ECO:0000256" key="1">
    <source>
        <dbReference type="SAM" id="SignalP"/>
    </source>
</evidence>
<organism evidence="2 3">
    <name type="scientific">Clathrospora elynae</name>
    <dbReference type="NCBI Taxonomy" id="706981"/>
    <lineage>
        <taxon>Eukaryota</taxon>
        <taxon>Fungi</taxon>
        <taxon>Dikarya</taxon>
        <taxon>Ascomycota</taxon>
        <taxon>Pezizomycotina</taxon>
        <taxon>Dothideomycetes</taxon>
        <taxon>Pleosporomycetidae</taxon>
        <taxon>Pleosporales</taxon>
        <taxon>Diademaceae</taxon>
        <taxon>Clathrospora</taxon>
    </lineage>
</organism>
<dbReference type="Pfam" id="PF11937">
    <property type="entry name" value="DUF3455"/>
    <property type="match status" value="1"/>
</dbReference>
<evidence type="ECO:0000313" key="2">
    <source>
        <dbReference type="EMBL" id="KAF1942016.1"/>
    </source>
</evidence>
<name>A0A6A5STY0_9PLEO</name>
<accession>A0A6A5STY0</accession>
<proteinExistence type="predicted"/>